<evidence type="ECO:0000256" key="9">
    <source>
        <dbReference type="ARBA" id="ARBA00023150"/>
    </source>
</evidence>
<feature type="binding site" evidence="12">
    <location>
        <position position="20"/>
    </location>
    <ligand>
        <name>[4Fe-4S] cluster</name>
        <dbReference type="ChEBI" id="CHEBI:49883"/>
        <label>1</label>
        <note>4Fe-4S-S-AdoMet</note>
    </ligand>
</feature>
<evidence type="ECO:0000256" key="1">
    <source>
        <dbReference type="ARBA" id="ARBA00012167"/>
    </source>
</evidence>
<comment type="function">
    <text evidence="12">Catalyzes the cyclization of GTP to (8S)-3',8-cyclo-7,8-dihydroguanosine 5'-triphosphate.</text>
</comment>
<evidence type="ECO:0000256" key="7">
    <source>
        <dbReference type="ARBA" id="ARBA00023014"/>
    </source>
</evidence>
<keyword evidence="5 12" id="KW-0547">Nucleotide-binding</keyword>
<dbReference type="SFLD" id="SFLDG01383">
    <property type="entry name" value="cyclic_pyranopterin_phosphate"/>
    <property type="match status" value="1"/>
</dbReference>
<evidence type="ECO:0000313" key="15">
    <source>
        <dbReference type="Proteomes" id="UP000317863"/>
    </source>
</evidence>
<dbReference type="Proteomes" id="UP000317863">
    <property type="component" value="Unassembled WGS sequence"/>
</dbReference>
<dbReference type="InterPro" id="IPR007197">
    <property type="entry name" value="rSAM"/>
</dbReference>
<comment type="caution">
    <text evidence="14">The sequence shown here is derived from an EMBL/GenBank/DDBJ whole genome shotgun (WGS) entry which is preliminary data.</text>
</comment>
<dbReference type="PANTHER" id="PTHR22960:SF0">
    <property type="entry name" value="MOLYBDENUM COFACTOR BIOSYNTHESIS PROTEIN 1"/>
    <property type="match status" value="1"/>
</dbReference>
<keyword evidence="3 12" id="KW-0949">S-adenosyl-L-methionine</keyword>
<dbReference type="AlphaFoldDB" id="A0A544QWG3"/>
<evidence type="ECO:0000256" key="3">
    <source>
        <dbReference type="ARBA" id="ARBA00022691"/>
    </source>
</evidence>
<feature type="binding site" evidence="12">
    <location>
        <position position="266"/>
    </location>
    <ligand>
        <name>[4Fe-4S] cluster</name>
        <dbReference type="ChEBI" id="CHEBI:49883"/>
        <label>2</label>
        <note>4Fe-4S-substrate</note>
    </ligand>
</feature>
<feature type="binding site" evidence="12">
    <location>
        <position position="13"/>
    </location>
    <ligand>
        <name>GTP</name>
        <dbReference type="ChEBI" id="CHEBI:37565"/>
    </ligand>
</feature>
<evidence type="ECO:0000256" key="2">
    <source>
        <dbReference type="ARBA" id="ARBA00022485"/>
    </source>
</evidence>
<evidence type="ECO:0000256" key="4">
    <source>
        <dbReference type="ARBA" id="ARBA00022723"/>
    </source>
</evidence>
<dbReference type="InterPro" id="IPR000385">
    <property type="entry name" value="MoaA_NifB_PqqE_Fe-S-bd_CS"/>
</dbReference>
<accession>A0A544QWG3</accession>
<evidence type="ECO:0000256" key="6">
    <source>
        <dbReference type="ARBA" id="ARBA00023004"/>
    </source>
</evidence>
<feature type="binding site" evidence="12">
    <location>
        <position position="154"/>
    </location>
    <ligand>
        <name>GTP</name>
        <dbReference type="ChEBI" id="CHEBI:37565"/>
    </ligand>
</feature>
<dbReference type="InterPro" id="IPR013785">
    <property type="entry name" value="Aldolase_TIM"/>
</dbReference>
<evidence type="ECO:0000256" key="10">
    <source>
        <dbReference type="ARBA" id="ARBA00023239"/>
    </source>
</evidence>
<organism evidence="14 15">
    <name type="scientific">Peptacetobacter hominis</name>
    <dbReference type="NCBI Taxonomy" id="2743610"/>
    <lineage>
        <taxon>Bacteria</taxon>
        <taxon>Bacillati</taxon>
        <taxon>Bacillota</taxon>
        <taxon>Clostridia</taxon>
        <taxon>Peptostreptococcales</taxon>
        <taxon>Peptostreptococcaceae</taxon>
        <taxon>Peptacetobacter</taxon>
    </lineage>
</organism>
<dbReference type="GO" id="GO:1904047">
    <property type="term" value="F:S-adenosyl-L-methionine binding"/>
    <property type="evidence" value="ECO:0007669"/>
    <property type="project" value="UniProtKB-UniRule"/>
</dbReference>
<dbReference type="InterPro" id="IPR058240">
    <property type="entry name" value="rSAM_sf"/>
</dbReference>
<feature type="binding site" evidence="12">
    <location>
        <position position="68"/>
    </location>
    <ligand>
        <name>S-adenosyl-L-methionine</name>
        <dbReference type="ChEBI" id="CHEBI:59789"/>
    </ligand>
</feature>
<dbReference type="GO" id="GO:0006777">
    <property type="term" value="P:Mo-molybdopterin cofactor biosynthetic process"/>
    <property type="evidence" value="ECO:0007669"/>
    <property type="project" value="UniProtKB-UniRule"/>
</dbReference>
<dbReference type="UniPathway" id="UPA00344"/>
<keyword evidence="8 12" id="KW-0342">GTP-binding</keyword>
<dbReference type="NCBIfam" id="TIGR02666">
    <property type="entry name" value="moaA"/>
    <property type="match status" value="1"/>
</dbReference>
<protein>
    <recommendedName>
        <fullName evidence="1 12">GTP 3',8-cyclase</fullName>
        <ecNumber evidence="1 12">4.1.99.22</ecNumber>
    </recommendedName>
    <alternativeName>
        <fullName evidence="12">Molybdenum cofactor biosynthesis protein A</fullName>
    </alternativeName>
</protein>
<feature type="binding site" evidence="12">
    <location>
        <begin position="254"/>
        <end position="256"/>
    </location>
    <ligand>
        <name>GTP</name>
        <dbReference type="ChEBI" id="CHEBI:37565"/>
    </ligand>
</feature>
<dbReference type="SFLD" id="SFLDS00029">
    <property type="entry name" value="Radical_SAM"/>
    <property type="match status" value="1"/>
</dbReference>
<dbReference type="GO" id="GO:0046872">
    <property type="term" value="F:metal ion binding"/>
    <property type="evidence" value="ECO:0007669"/>
    <property type="project" value="UniProtKB-KW"/>
</dbReference>
<comment type="subunit">
    <text evidence="12">Monomer and homodimer.</text>
</comment>
<feature type="binding site" evidence="12">
    <location>
        <position position="64"/>
    </location>
    <ligand>
        <name>GTP</name>
        <dbReference type="ChEBI" id="CHEBI:37565"/>
    </ligand>
</feature>
<keyword evidence="6 12" id="KW-0408">Iron</keyword>
<keyword evidence="15" id="KW-1185">Reference proteome</keyword>
<dbReference type="SFLD" id="SFLDG01067">
    <property type="entry name" value="SPASM/twitch_domain_containing"/>
    <property type="match status" value="1"/>
</dbReference>
<dbReference type="EC" id="4.1.99.22" evidence="1 12"/>
<feature type="binding site" evidence="12">
    <location>
        <position position="249"/>
    </location>
    <ligand>
        <name>[4Fe-4S] cluster</name>
        <dbReference type="ChEBI" id="CHEBI:49883"/>
        <label>2</label>
        <note>4Fe-4S-substrate</note>
    </ligand>
</feature>
<name>A0A544QWG3_9FIRM</name>
<dbReference type="HAMAP" id="MF_01225_B">
    <property type="entry name" value="MoaA_B"/>
    <property type="match status" value="1"/>
</dbReference>
<feature type="binding site" evidence="12">
    <location>
        <position position="188"/>
    </location>
    <ligand>
        <name>S-adenosyl-L-methionine</name>
        <dbReference type="ChEBI" id="CHEBI:59789"/>
    </ligand>
</feature>
<keyword evidence="10 12" id="KW-0456">Lyase</keyword>
<feature type="domain" description="Radical SAM core" evidence="13">
    <location>
        <begin position="4"/>
        <end position="227"/>
    </location>
</feature>
<comment type="pathway">
    <text evidence="12">Cofactor biosynthesis; molybdopterin biosynthesis.</text>
</comment>
<dbReference type="Gene3D" id="3.20.20.70">
    <property type="entry name" value="Aldolase class I"/>
    <property type="match status" value="1"/>
</dbReference>
<keyword evidence="4 12" id="KW-0479">Metal-binding</keyword>
<dbReference type="SUPFAM" id="SSF102114">
    <property type="entry name" value="Radical SAM enzymes"/>
    <property type="match status" value="1"/>
</dbReference>
<evidence type="ECO:0000256" key="5">
    <source>
        <dbReference type="ARBA" id="ARBA00022741"/>
    </source>
</evidence>
<dbReference type="InterPro" id="IPR013483">
    <property type="entry name" value="MoaA"/>
</dbReference>
<dbReference type="SMART" id="SM00729">
    <property type="entry name" value="Elp3"/>
    <property type="match status" value="1"/>
</dbReference>
<evidence type="ECO:0000256" key="12">
    <source>
        <dbReference type="HAMAP-Rule" id="MF_01225"/>
    </source>
</evidence>
<feature type="binding site" evidence="12">
    <location>
        <position position="252"/>
    </location>
    <ligand>
        <name>[4Fe-4S] cluster</name>
        <dbReference type="ChEBI" id="CHEBI:49883"/>
        <label>2</label>
        <note>4Fe-4S-substrate</note>
    </ligand>
</feature>
<sequence length="319" mass="36604">MIDRYGRVIDYLRISLTDKCNLRCVYCMPAEKRFRPGYVNDVMKPEDFKFLIKGFADNGIKKIRFTGGEPLLYPQLPEIIKFTRECGVKDIAITTNGIGLVDKIKTLKECGLTAVNISMDSLKQYKYRAVTRNGNLNEVINAINACSAIGLKVKINCVAIKDFNDNEIVDFIEISRRAYVDVRFIELMPIGEAKQIYQRGYLDIRNVIESLPEIRKVKERQHGSIADYYVLPGSKGRVGVITPLSCSFCDRCNRVRITADGMLKLCLHSKNEIDLKPLLHKQYLFNESIKEYIWVKPRRHNLVKRKSSDSSRDMYQIGG</sequence>
<feature type="binding site" evidence="12">
    <location>
        <position position="118"/>
    </location>
    <ligand>
        <name>S-adenosyl-L-methionine</name>
        <dbReference type="ChEBI" id="CHEBI:59789"/>
    </ligand>
</feature>
<dbReference type="InterPro" id="IPR006638">
    <property type="entry name" value="Elp3/MiaA/NifB-like_rSAM"/>
</dbReference>
<dbReference type="GO" id="GO:0061799">
    <property type="term" value="F:cyclic pyranopterin monophosphate synthase activity"/>
    <property type="evidence" value="ECO:0007669"/>
    <property type="project" value="TreeGrafter"/>
</dbReference>
<proteinExistence type="inferred from homology"/>
<evidence type="ECO:0000256" key="8">
    <source>
        <dbReference type="ARBA" id="ARBA00023134"/>
    </source>
</evidence>
<feature type="binding site" evidence="12">
    <location>
        <position position="26"/>
    </location>
    <ligand>
        <name>S-adenosyl-L-methionine</name>
        <dbReference type="ChEBI" id="CHEBI:59789"/>
    </ligand>
</feature>
<dbReference type="GO" id="GO:0005525">
    <property type="term" value="F:GTP binding"/>
    <property type="evidence" value="ECO:0007669"/>
    <property type="project" value="UniProtKB-UniRule"/>
</dbReference>
<comment type="cofactor">
    <cofactor evidence="12">
        <name>[4Fe-4S] cluster</name>
        <dbReference type="ChEBI" id="CHEBI:49883"/>
    </cofactor>
    <text evidence="12">Binds 2 [4Fe-4S] clusters. Binds 1 [4Fe-4S] cluster coordinated with 3 cysteines and an exchangeable S-adenosyl-L-methionine and 1 [4Fe-4S] cluster coordinated with 3 cysteines and the GTP-derived substrate.</text>
</comment>
<dbReference type="PROSITE" id="PS01305">
    <property type="entry name" value="MOAA_NIFB_PQQE"/>
    <property type="match status" value="1"/>
</dbReference>
<feature type="binding site" evidence="12">
    <location>
        <position position="24"/>
    </location>
    <ligand>
        <name>[4Fe-4S] cluster</name>
        <dbReference type="ChEBI" id="CHEBI:49883"/>
        <label>1</label>
        <note>4Fe-4S-S-AdoMet</note>
    </ligand>
</feature>
<dbReference type="Pfam" id="PF06463">
    <property type="entry name" value="Mob_synth_C"/>
    <property type="match status" value="1"/>
</dbReference>
<feature type="binding site" evidence="12">
    <location>
        <position position="94"/>
    </location>
    <ligand>
        <name>GTP</name>
        <dbReference type="ChEBI" id="CHEBI:37565"/>
    </ligand>
</feature>
<dbReference type="InterPro" id="IPR040064">
    <property type="entry name" value="MoaA-like"/>
</dbReference>
<comment type="catalytic activity">
    <reaction evidence="11 12">
        <text>GTP + AH2 + S-adenosyl-L-methionine = (8S)-3',8-cyclo-7,8-dihydroguanosine 5'-triphosphate + 5'-deoxyadenosine + L-methionine + A + H(+)</text>
        <dbReference type="Rhea" id="RHEA:49576"/>
        <dbReference type="ChEBI" id="CHEBI:13193"/>
        <dbReference type="ChEBI" id="CHEBI:15378"/>
        <dbReference type="ChEBI" id="CHEBI:17319"/>
        <dbReference type="ChEBI" id="CHEBI:17499"/>
        <dbReference type="ChEBI" id="CHEBI:37565"/>
        <dbReference type="ChEBI" id="CHEBI:57844"/>
        <dbReference type="ChEBI" id="CHEBI:59789"/>
        <dbReference type="ChEBI" id="CHEBI:131766"/>
        <dbReference type="EC" id="4.1.99.22"/>
    </reaction>
</comment>
<evidence type="ECO:0000259" key="13">
    <source>
        <dbReference type="PROSITE" id="PS51918"/>
    </source>
</evidence>
<dbReference type="InterPro" id="IPR010505">
    <property type="entry name" value="MoaA_twitch"/>
</dbReference>
<dbReference type="PANTHER" id="PTHR22960">
    <property type="entry name" value="MOLYBDOPTERIN COFACTOR SYNTHESIS PROTEIN A"/>
    <property type="match status" value="1"/>
</dbReference>
<dbReference type="OrthoDB" id="9763993at2"/>
<dbReference type="CDD" id="cd21117">
    <property type="entry name" value="Twitch_MoaA"/>
    <property type="match status" value="1"/>
</dbReference>
<dbReference type="GO" id="GO:0061798">
    <property type="term" value="F:GTP 3',8'-cyclase activity"/>
    <property type="evidence" value="ECO:0007669"/>
    <property type="project" value="UniProtKB-UniRule"/>
</dbReference>
<dbReference type="GO" id="GO:0051539">
    <property type="term" value="F:4 iron, 4 sulfur cluster binding"/>
    <property type="evidence" value="ECO:0007669"/>
    <property type="project" value="UniProtKB-UniRule"/>
</dbReference>
<dbReference type="Pfam" id="PF04055">
    <property type="entry name" value="Radical_SAM"/>
    <property type="match status" value="1"/>
</dbReference>
<feature type="binding site" evidence="12">
    <location>
        <position position="27"/>
    </location>
    <ligand>
        <name>[4Fe-4S] cluster</name>
        <dbReference type="ChEBI" id="CHEBI:49883"/>
        <label>1</label>
        <note>4Fe-4S-S-AdoMet</note>
    </ligand>
</feature>
<keyword evidence="7 12" id="KW-0411">Iron-sulfur</keyword>
<evidence type="ECO:0000256" key="11">
    <source>
        <dbReference type="ARBA" id="ARBA00048697"/>
    </source>
</evidence>
<dbReference type="EMBL" id="SGJB01000005">
    <property type="protein sequence ID" value="TQQ85040.1"/>
    <property type="molecule type" value="Genomic_DNA"/>
</dbReference>
<evidence type="ECO:0000313" key="14">
    <source>
        <dbReference type="EMBL" id="TQQ85040.1"/>
    </source>
</evidence>
<dbReference type="PROSITE" id="PS51918">
    <property type="entry name" value="RADICAL_SAM"/>
    <property type="match status" value="1"/>
</dbReference>
<keyword evidence="2 12" id="KW-0004">4Fe-4S</keyword>
<reference evidence="14 15" key="1">
    <citation type="submission" date="2019-02" db="EMBL/GenBank/DDBJ databases">
        <title>Peptostreptococcaceae bacterium ZHW00191 nov., a new bacterium isolated from the human gut.</title>
        <authorList>
            <person name="Zhou H.-W."/>
            <person name="Chen X.-J."/>
        </authorList>
    </citation>
    <scope>NUCLEOTIDE SEQUENCE [LARGE SCALE GENOMIC DNA]</scope>
    <source>
        <strain evidence="14 15">ZHW00191</strain>
    </source>
</reference>
<dbReference type="InterPro" id="IPR050105">
    <property type="entry name" value="MoCo_biosynth_MoaA/MoaC"/>
</dbReference>
<dbReference type="CDD" id="cd01335">
    <property type="entry name" value="Radical_SAM"/>
    <property type="match status" value="1"/>
</dbReference>
<dbReference type="SFLD" id="SFLDG01386">
    <property type="entry name" value="main_SPASM_domain-containing"/>
    <property type="match status" value="1"/>
</dbReference>
<gene>
    <name evidence="12 14" type="primary">moaA</name>
    <name evidence="14" type="ORF">EXD82_03750</name>
</gene>
<keyword evidence="9 12" id="KW-0501">Molybdenum cofactor biosynthesis</keyword>
<comment type="similarity">
    <text evidence="12">Belongs to the radical SAM superfamily. MoaA family.</text>
</comment>